<sequence>MNFLWKKGDVLMKIQKKFGLGVAVTACTLILAACGSSSSSSSSKQVVNWSEPSELPSMDISKATDTISFDMLNNTNEGLYRLGKNSKIEPGIAKATKISNNGMTYTFTLRKDAKWSNGEKLTAKDFVYSWQRTVNPKTASEYAYLFSGIKNADDIVSGKKSVNTLGIKAEGNYKLVVTLEKKVPYFKLLMGFPSFFPQNKSAVEKYGSKYGTASKYMVYSGPFKMTGWTGSNLSWTLKKNSNYWDKKNVKLSAINFKVNKSTTTSYNLYQSGKLDETLLGSEQAKQLSNSKEFTVRSGARINYLEFNQTQKLFQNKKIRQAISLAINRKQLVKKVLGDGSVVAPGIVSKGLASYDGNDFTKDAKTYDGVKSDRAEAKKLWAEGLKELGTNSVQFTLLADDTDAAKDVSAYIQSQLEETLSGIKVSVNNVPFKTRLSKSQNGQFDVVLSGWGADFSDPISFVDLFTSDNSYNNGKWSNSEYDSLISDSKDKNAGSTSKRWSDMVNASELLMKEQGVAPLYQQAQATLVKSKVKGVIYNSAGVNFNFKDAYVK</sequence>
<dbReference type="AlphaFoldDB" id="A0A0R1MFQ1"/>
<evidence type="ECO:0000256" key="1">
    <source>
        <dbReference type="ARBA" id="ARBA00004193"/>
    </source>
</evidence>
<dbReference type="PANTHER" id="PTHR30290">
    <property type="entry name" value="PERIPLASMIC BINDING COMPONENT OF ABC TRANSPORTER"/>
    <property type="match status" value="1"/>
</dbReference>
<dbReference type="GO" id="GO:0015833">
    <property type="term" value="P:peptide transport"/>
    <property type="evidence" value="ECO:0007669"/>
    <property type="project" value="UniProtKB-KW"/>
</dbReference>
<evidence type="ECO:0000313" key="8">
    <source>
        <dbReference type="Proteomes" id="UP000051448"/>
    </source>
</evidence>
<dbReference type="InterPro" id="IPR000914">
    <property type="entry name" value="SBP_5_dom"/>
</dbReference>
<keyword evidence="3" id="KW-0813">Transport</keyword>
<dbReference type="Pfam" id="PF00496">
    <property type="entry name" value="SBP_bac_5"/>
    <property type="match status" value="1"/>
</dbReference>
<dbReference type="FunFam" id="3.90.76.10:FF:000001">
    <property type="entry name" value="Oligopeptide ABC transporter substrate-binding protein"/>
    <property type="match status" value="1"/>
</dbReference>
<gene>
    <name evidence="7" type="ORF">FC92_GL000377</name>
</gene>
<dbReference type="STRING" id="1423759.FC92_GL000377"/>
<accession>A0A0R1MFQ1</accession>
<evidence type="ECO:0000259" key="6">
    <source>
        <dbReference type="Pfam" id="PF00496"/>
    </source>
</evidence>
<dbReference type="PATRIC" id="fig|1423759.3.peg.411"/>
<evidence type="ECO:0000256" key="4">
    <source>
        <dbReference type="ARBA" id="ARBA00022729"/>
    </source>
</evidence>
<dbReference type="Proteomes" id="UP000051448">
    <property type="component" value="Unassembled WGS sequence"/>
</dbReference>
<comment type="caution">
    <text evidence="7">The sequence shown here is derived from an EMBL/GenBank/DDBJ whole genome shotgun (WGS) entry which is preliminary data.</text>
</comment>
<name>A0A0R1MFQ1_9LACO</name>
<keyword evidence="5" id="KW-0653">Protein transport</keyword>
<dbReference type="SUPFAM" id="SSF53850">
    <property type="entry name" value="Periplasmic binding protein-like II"/>
    <property type="match status" value="1"/>
</dbReference>
<feature type="domain" description="Solute-binding protein family 5" evidence="6">
    <location>
        <begin position="87"/>
        <end position="471"/>
    </location>
</feature>
<dbReference type="Gene3D" id="3.90.76.10">
    <property type="entry name" value="Dipeptide-binding Protein, Domain 1"/>
    <property type="match status" value="1"/>
</dbReference>
<evidence type="ECO:0000256" key="3">
    <source>
        <dbReference type="ARBA" id="ARBA00022448"/>
    </source>
</evidence>
<dbReference type="GO" id="GO:0043190">
    <property type="term" value="C:ATP-binding cassette (ABC) transporter complex"/>
    <property type="evidence" value="ECO:0007669"/>
    <property type="project" value="InterPro"/>
</dbReference>
<keyword evidence="4" id="KW-0732">Signal</keyword>
<dbReference type="Gene3D" id="3.40.190.10">
    <property type="entry name" value="Periplasmic binding protein-like II"/>
    <property type="match status" value="1"/>
</dbReference>
<dbReference type="PIRSF" id="PIRSF002741">
    <property type="entry name" value="MppA"/>
    <property type="match status" value="1"/>
</dbReference>
<keyword evidence="5" id="KW-0571">Peptide transport</keyword>
<dbReference type="PROSITE" id="PS51257">
    <property type="entry name" value="PROKAR_LIPOPROTEIN"/>
    <property type="match status" value="1"/>
</dbReference>
<evidence type="ECO:0000256" key="5">
    <source>
        <dbReference type="ARBA" id="ARBA00022856"/>
    </source>
</evidence>
<proteinExistence type="inferred from homology"/>
<comment type="similarity">
    <text evidence="2">Belongs to the bacterial solute-binding protein 5 family.</text>
</comment>
<evidence type="ECO:0000313" key="7">
    <source>
        <dbReference type="EMBL" id="KRL06780.1"/>
    </source>
</evidence>
<dbReference type="PROSITE" id="PS01040">
    <property type="entry name" value="SBP_BACTERIAL_5"/>
    <property type="match status" value="1"/>
</dbReference>
<protein>
    <submittedName>
        <fullName evidence="7">Oligopeptide-binding protein</fullName>
    </submittedName>
</protein>
<evidence type="ECO:0000256" key="2">
    <source>
        <dbReference type="ARBA" id="ARBA00005695"/>
    </source>
</evidence>
<dbReference type="FunFam" id="3.10.105.10:FF:000001">
    <property type="entry name" value="Oligopeptide ABC transporter, oligopeptide-binding protein"/>
    <property type="match status" value="1"/>
</dbReference>
<dbReference type="GO" id="GO:0030288">
    <property type="term" value="C:outer membrane-bounded periplasmic space"/>
    <property type="evidence" value="ECO:0007669"/>
    <property type="project" value="UniProtKB-ARBA"/>
</dbReference>
<comment type="subcellular location">
    <subcellularLocation>
        <location evidence="1">Cell membrane</location>
        <topology evidence="1">Lipid-anchor</topology>
    </subcellularLocation>
</comment>
<dbReference type="CDD" id="cd08504">
    <property type="entry name" value="PBP2_OppA"/>
    <property type="match status" value="1"/>
</dbReference>
<dbReference type="InterPro" id="IPR039424">
    <property type="entry name" value="SBP_5"/>
</dbReference>
<keyword evidence="8" id="KW-1185">Reference proteome</keyword>
<dbReference type="PANTHER" id="PTHR30290:SF10">
    <property type="entry name" value="PERIPLASMIC OLIGOPEPTIDE-BINDING PROTEIN-RELATED"/>
    <property type="match status" value="1"/>
</dbReference>
<reference evidence="7 8" key="1">
    <citation type="journal article" date="2015" name="Genome Announc.">
        <title>Expanding the biotechnology potential of lactobacilli through comparative genomics of 213 strains and associated genera.</title>
        <authorList>
            <person name="Sun Z."/>
            <person name="Harris H.M."/>
            <person name="McCann A."/>
            <person name="Guo C."/>
            <person name="Argimon S."/>
            <person name="Zhang W."/>
            <person name="Yang X."/>
            <person name="Jeffery I.B."/>
            <person name="Cooney J.C."/>
            <person name="Kagawa T.F."/>
            <person name="Liu W."/>
            <person name="Song Y."/>
            <person name="Salvetti E."/>
            <person name="Wrobel A."/>
            <person name="Rasinkangas P."/>
            <person name="Parkhill J."/>
            <person name="Rea M.C."/>
            <person name="O'Sullivan O."/>
            <person name="Ritari J."/>
            <person name="Douillard F.P."/>
            <person name="Paul Ross R."/>
            <person name="Yang R."/>
            <person name="Briner A.E."/>
            <person name="Felis G.E."/>
            <person name="de Vos W.M."/>
            <person name="Barrangou R."/>
            <person name="Klaenhammer T.R."/>
            <person name="Caufield P.W."/>
            <person name="Cui Y."/>
            <person name="Zhang H."/>
            <person name="O'Toole P.W."/>
        </authorList>
    </citation>
    <scope>NUCLEOTIDE SEQUENCE [LARGE SCALE GENOMIC DNA]</scope>
    <source>
        <strain evidence="7 8">DSM 19519</strain>
    </source>
</reference>
<dbReference type="EMBL" id="AZDX01000014">
    <property type="protein sequence ID" value="KRL06780.1"/>
    <property type="molecule type" value="Genomic_DNA"/>
</dbReference>
<dbReference type="GO" id="GO:1904680">
    <property type="term" value="F:peptide transmembrane transporter activity"/>
    <property type="evidence" value="ECO:0007669"/>
    <property type="project" value="TreeGrafter"/>
</dbReference>
<dbReference type="InterPro" id="IPR030678">
    <property type="entry name" value="Peptide/Ni-bd"/>
</dbReference>
<organism evidence="7 8">
    <name type="scientific">Liquorilactobacillus hordei DSM 19519</name>
    <dbReference type="NCBI Taxonomy" id="1423759"/>
    <lineage>
        <taxon>Bacteria</taxon>
        <taxon>Bacillati</taxon>
        <taxon>Bacillota</taxon>
        <taxon>Bacilli</taxon>
        <taxon>Lactobacillales</taxon>
        <taxon>Lactobacillaceae</taxon>
        <taxon>Liquorilactobacillus</taxon>
    </lineage>
</organism>
<dbReference type="Gene3D" id="3.10.105.10">
    <property type="entry name" value="Dipeptide-binding Protein, Domain 3"/>
    <property type="match status" value="1"/>
</dbReference>
<dbReference type="InterPro" id="IPR023765">
    <property type="entry name" value="SBP_5_CS"/>
</dbReference>